<dbReference type="EMBL" id="MCZK01000144">
    <property type="protein sequence ID" value="PMM66736.1"/>
    <property type="molecule type" value="Genomic_DNA"/>
</dbReference>
<proteinExistence type="predicted"/>
<protein>
    <recommendedName>
        <fullName evidence="3">AAA+ ATPase domain-containing protein</fullName>
    </recommendedName>
</protein>
<dbReference type="Proteomes" id="UP000235406">
    <property type="component" value="Unassembled WGS sequence"/>
</dbReference>
<dbReference type="SUPFAM" id="SSF52540">
    <property type="entry name" value="P-loop containing nucleoside triphosphate hydrolases"/>
    <property type="match status" value="1"/>
</dbReference>
<dbReference type="Pfam" id="PF24389">
    <property type="entry name" value="ORC-CDC6-like"/>
    <property type="match status" value="1"/>
</dbReference>
<dbReference type="RefSeq" id="WP_060981042.1">
    <property type="nucleotide sequence ID" value="NZ_CAWNVI010000144.1"/>
</dbReference>
<comment type="caution">
    <text evidence="1">The sequence shown here is derived from an EMBL/GenBank/DDBJ whole genome shotgun (WGS) entry which is preliminary data.</text>
</comment>
<organism evidence="1 2">
    <name type="scientific">Vibrio lentus</name>
    <dbReference type="NCBI Taxonomy" id="136468"/>
    <lineage>
        <taxon>Bacteria</taxon>
        <taxon>Pseudomonadati</taxon>
        <taxon>Pseudomonadota</taxon>
        <taxon>Gammaproteobacteria</taxon>
        <taxon>Vibrionales</taxon>
        <taxon>Vibrionaceae</taxon>
        <taxon>Vibrio</taxon>
    </lineage>
</organism>
<evidence type="ECO:0008006" key="3">
    <source>
        <dbReference type="Google" id="ProtNLM"/>
    </source>
</evidence>
<evidence type="ECO:0000313" key="1">
    <source>
        <dbReference type="EMBL" id="PMM66736.1"/>
    </source>
</evidence>
<dbReference type="AlphaFoldDB" id="A0A2N7K0N8"/>
<name>A0A2N7K0N8_9VIBR</name>
<reference evidence="2" key="1">
    <citation type="submission" date="2016-07" db="EMBL/GenBank/DDBJ databases">
        <title>Nontailed viruses are major unrecognized killers of bacteria in the ocean.</title>
        <authorList>
            <person name="Kauffman K."/>
            <person name="Hussain F."/>
            <person name="Yang J."/>
            <person name="Arevalo P."/>
            <person name="Brown J."/>
            <person name="Cutler M."/>
            <person name="Kelly L."/>
            <person name="Polz M.F."/>
        </authorList>
    </citation>
    <scope>NUCLEOTIDE SEQUENCE [LARGE SCALE GENOMIC DNA]</scope>
    <source>
        <strain evidence="2">10N.261.46.F8</strain>
    </source>
</reference>
<dbReference type="InterPro" id="IPR056955">
    <property type="entry name" value="ORC-CDC6-like"/>
</dbReference>
<gene>
    <name evidence="1" type="ORF">BCT49_11565</name>
</gene>
<dbReference type="InterPro" id="IPR027417">
    <property type="entry name" value="P-loop_NTPase"/>
</dbReference>
<dbReference type="OrthoDB" id="4008664at2"/>
<accession>A0A2N7K0N8</accession>
<evidence type="ECO:0000313" key="2">
    <source>
        <dbReference type="Proteomes" id="UP000235406"/>
    </source>
</evidence>
<sequence length="655" mass="74027">MKSLSEILVTMPRRAERKPDDYLVKSFVHVGSVFSLFSCAENQIIYGRRGTGKTHLLRYLKNDTQNQGVLTVSLDMRTMGSTGGMYSDTNLTLSERASRLLSDTLCEVREQILEESYNNDECDLSILVPLLDNFVEEATNMTVEGQFEVETNSSSSVSQDSTNSLNGMLSTTPKLGISISDRKQEKCSDSSTMRESGKRSLRIHFGALSRILTRIVKQLPEQSFYLLIDEWSEIPLDLQPYLADMLRRIVFSIPSITVKIAAIEHRSNFRTCNNSGEFIGLEVASDASTSINLDQFMVFDSDSEKSVQFFKNLIYKHVQASDKYGVVPDNVESFISQVFTNKPALEEFTRASEGVPRDAIHIISQASLYADGRKIGVTGIRNAARHWYTTSKSKDINSRKEAVKLLEWIVSAVIADKKTRAFLVQSDTNDSLIDFLFDARVIHLIKQGVSVSSIQSQKFNLYSLDYGCYAHLINTKDEPQGLLCDDSSYITVPRIDNMYNRSSILDLDRYYQTGLLPFFENTSEIDLPKQFYSNPIKELDFDDEILDELPKYLEARKIKGTLYLPIVFAGLVVRAKQGYGSSSGSEITKAINTYIITDSKNIKAPNNISRALRQEPMVSEGWLEIAHQRGIPLFSLSSDWRAYWTEYFQCSPPKL</sequence>